<dbReference type="InterPro" id="IPR029016">
    <property type="entry name" value="GAF-like_dom_sf"/>
</dbReference>
<dbReference type="CDD" id="cd00082">
    <property type="entry name" value="HisKA"/>
    <property type="match status" value="1"/>
</dbReference>
<dbReference type="InterPro" id="IPR036097">
    <property type="entry name" value="HisK_dim/P_sf"/>
</dbReference>
<evidence type="ECO:0000313" key="10">
    <source>
        <dbReference type="EMBL" id="QAY67249.1"/>
    </source>
</evidence>
<keyword evidence="6 10" id="KW-0418">Kinase</keyword>
<dbReference type="OrthoDB" id="9784397at2"/>
<keyword evidence="4" id="KW-0808">Transferase</keyword>
<evidence type="ECO:0000256" key="1">
    <source>
        <dbReference type="ARBA" id="ARBA00000085"/>
    </source>
</evidence>
<dbReference type="SUPFAM" id="SSF55874">
    <property type="entry name" value="ATPase domain of HSP90 chaperone/DNA topoisomerase II/histidine kinase"/>
    <property type="match status" value="1"/>
</dbReference>
<dbReference type="KEGG" id="pprt:ET464_13420"/>
<dbReference type="Gene3D" id="3.30.450.40">
    <property type="match status" value="1"/>
</dbReference>
<dbReference type="SUPFAM" id="SSF55785">
    <property type="entry name" value="PYP-like sensor domain (PAS domain)"/>
    <property type="match status" value="1"/>
</dbReference>
<dbReference type="Gene3D" id="3.30.450.20">
    <property type="entry name" value="PAS domain"/>
    <property type="match status" value="1"/>
</dbReference>
<dbReference type="EMBL" id="CP035492">
    <property type="protein sequence ID" value="QAY67249.1"/>
    <property type="molecule type" value="Genomic_DNA"/>
</dbReference>
<dbReference type="EC" id="2.7.13.3" evidence="2"/>
<reference evidence="10 11" key="1">
    <citation type="submission" date="2019-01" db="EMBL/GenBank/DDBJ databases">
        <title>Genome sequencing of strain FW100M-2.</title>
        <authorList>
            <person name="Heo J."/>
            <person name="Kim S.-J."/>
            <person name="Kim J.-S."/>
            <person name="Hong S.-B."/>
            <person name="Kwon S.-W."/>
        </authorList>
    </citation>
    <scope>NUCLEOTIDE SEQUENCE [LARGE SCALE GENOMIC DNA]</scope>
    <source>
        <strain evidence="10 11">FW100M-2</strain>
    </source>
</reference>
<dbReference type="Pfam" id="PF00512">
    <property type="entry name" value="HisKA"/>
    <property type="match status" value="1"/>
</dbReference>
<dbReference type="InterPro" id="IPR003594">
    <property type="entry name" value="HATPase_dom"/>
</dbReference>
<evidence type="ECO:0000256" key="8">
    <source>
        <dbReference type="ARBA" id="ARBA00023012"/>
    </source>
</evidence>
<gene>
    <name evidence="10" type="ORF">ET464_13420</name>
</gene>
<dbReference type="Gene3D" id="3.30.565.10">
    <property type="entry name" value="Histidine kinase-like ATPase, C-terminal domain"/>
    <property type="match status" value="1"/>
</dbReference>
<dbReference type="InterPro" id="IPR004358">
    <property type="entry name" value="Sig_transdc_His_kin-like_C"/>
</dbReference>
<evidence type="ECO:0000256" key="7">
    <source>
        <dbReference type="ARBA" id="ARBA00022840"/>
    </source>
</evidence>
<dbReference type="GO" id="GO:0005524">
    <property type="term" value="F:ATP binding"/>
    <property type="evidence" value="ECO:0007669"/>
    <property type="project" value="UniProtKB-KW"/>
</dbReference>
<dbReference type="AlphaFoldDB" id="A0A4P6EZK2"/>
<dbReference type="RefSeq" id="WP_129441672.1">
    <property type="nucleotide sequence ID" value="NZ_CP035492.1"/>
</dbReference>
<dbReference type="InterPro" id="IPR003661">
    <property type="entry name" value="HisK_dim/P_dom"/>
</dbReference>
<organism evidence="10 11">
    <name type="scientific">Paenibacillus protaetiae</name>
    <dbReference type="NCBI Taxonomy" id="2509456"/>
    <lineage>
        <taxon>Bacteria</taxon>
        <taxon>Bacillati</taxon>
        <taxon>Bacillota</taxon>
        <taxon>Bacilli</taxon>
        <taxon>Bacillales</taxon>
        <taxon>Paenibacillaceae</taxon>
        <taxon>Paenibacillus</taxon>
    </lineage>
</organism>
<dbReference type="Pfam" id="PF02518">
    <property type="entry name" value="HATPase_c"/>
    <property type="match status" value="1"/>
</dbReference>
<dbReference type="PRINTS" id="PR00344">
    <property type="entry name" value="BCTRLSENSOR"/>
</dbReference>
<dbReference type="SUPFAM" id="SSF47384">
    <property type="entry name" value="Homodimeric domain of signal transducing histidine kinase"/>
    <property type="match status" value="1"/>
</dbReference>
<protein>
    <recommendedName>
        <fullName evidence="2">histidine kinase</fullName>
        <ecNumber evidence="2">2.7.13.3</ecNumber>
    </recommendedName>
</protein>
<evidence type="ECO:0000256" key="5">
    <source>
        <dbReference type="ARBA" id="ARBA00022741"/>
    </source>
</evidence>
<dbReference type="Proteomes" id="UP000293568">
    <property type="component" value="Chromosome"/>
</dbReference>
<evidence type="ECO:0000256" key="4">
    <source>
        <dbReference type="ARBA" id="ARBA00022679"/>
    </source>
</evidence>
<dbReference type="InterPro" id="IPR035965">
    <property type="entry name" value="PAS-like_dom_sf"/>
</dbReference>
<evidence type="ECO:0000259" key="9">
    <source>
        <dbReference type="PROSITE" id="PS50109"/>
    </source>
</evidence>
<dbReference type="PANTHER" id="PTHR43065:SF34">
    <property type="entry name" value="SPORULATION KINASE A"/>
    <property type="match status" value="1"/>
</dbReference>
<comment type="catalytic activity">
    <reaction evidence="1">
        <text>ATP + protein L-histidine = ADP + protein N-phospho-L-histidine.</text>
        <dbReference type="EC" id="2.7.13.3"/>
    </reaction>
</comment>
<dbReference type="InterPro" id="IPR005467">
    <property type="entry name" value="His_kinase_dom"/>
</dbReference>
<evidence type="ECO:0000256" key="2">
    <source>
        <dbReference type="ARBA" id="ARBA00012438"/>
    </source>
</evidence>
<dbReference type="GO" id="GO:0000155">
    <property type="term" value="F:phosphorelay sensor kinase activity"/>
    <property type="evidence" value="ECO:0007669"/>
    <property type="project" value="InterPro"/>
</dbReference>
<keyword evidence="5" id="KW-0547">Nucleotide-binding</keyword>
<dbReference type="PROSITE" id="PS50109">
    <property type="entry name" value="HIS_KIN"/>
    <property type="match status" value="1"/>
</dbReference>
<proteinExistence type="predicted"/>
<evidence type="ECO:0000256" key="3">
    <source>
        <dbReference type="ARBA" id="ARBA00022553"/>
    </source>
</evidence>
<keyword evidence="8" id="KW-0902">Two-component regulatory system</keyword>
<dbReference type="InterPro" id="IPR036890">
    <property type="entry name" value="HATPase_C_sf"/>
</dbReference>
<dbReference type="Gene3D" id="1.10.287.130">
    <property type="match status" value="1"/>
</dbReference>
<keyword evidence="3" id="KW-0597">Phosphoprotein</keyword>
<feature type="domain" description="Histidine kinase" evidence="9">
    <location>
        <begin position="320"/>
        <end position="522"/>
    </location>
</feature>
<sequence length="526" mass="58527">MVDKAILSQWKLECAAAGMDTDAPPPYHTRFTPEQLAEQCQAYQEVIKTVHYFVDKFFTFTDEYPLLIAVSDDTGYILDIQGNEEMAATIRSIGFTEGVRFDASCGINSVHACLTLQQPVQLIGEDHYHKAFHQAACYTTPFRTREGIAGTISLMTDIQGAHPHLLAMLRMVADYTEREILLKQHYTQLQILNQALLDNRHYGIILTDEHGTVTEVNGRIEDMIKAFCPEQTIRPGMPAAELPMLGEGFRQVLLTKKENGGVEIQAGTRHFILDVVPIFDPLHTIVCIVGSLREITELQQTKEKLYHAEKLGFAGQIAASIAHEILNPLTTVTGMLQLSESRQQGIMHYDLIMSELERMSLIVGELLLLGKPQALQFKNESCSDIMREVLGLIEIKADTNGVAITCSSIREEWIRCDRNQVKQVFLNILQNALDASPRGSEIRVTLDAADGFQRIGITDRGEGMTEEVLARIGEPFHTTKAKGNGLGMMVVHNIMSSHQGRIEIQSRVGEGTHVDVYFPLAAPAAD</sequence>
<evidence type="ECO:0000313" key="11">
    <source>
        <dbReference type="Proteomes" id="UP000293568"/>
    </source>
</evidence>
<dbReference type="PANTHER" id="PTHR43065">
    <property type="entry name" value="SENSOR HISTIDINE KINASE"/>
    <property type="match status" value="1"/>
</dbReference>
<keyword evidence="11" id="KW-1185">Reference proteome</keyword>
<name>A0A4P6EZK2_9BACL</name>
<dbReference type="SMART" id="SM00387">
    <property type="entry name" value="HATPase_c"/>
    <property type="match status" value="1"/>
</dbReference>
<keyword evidence="7" id="KW-0067">ATP-binding</keyword>
<evidence type="ECO:0000256" key="6">
    <source>
        <dbReference type="ARBA" id="ARBA00022777"/>
    </source>
</evidence>
<accession>A0A4P6EZK2</accession>
<dbReference type="SMART" id="SM00388">
    <property type="entry name" value="HisKA"/>
    <property type="match status" value="1"/>
</dbReference>